<evidence type="ECO:0000256" key="2">
    <source>
        <dbReference type="SAM" id="MobiDB-lite"/>
    </source>
</evidence>
<dbReference type="EMBL" id="AP018232">
    <property type="protein sequence ID" value="BAY88017.1"/>
    <property type="molecule type" value="Genomic_DNA"/>
</dbReference>
<feature type="region of interest" description="Disordered" evidence="2">
    <location>
        <begin position="40"/>
        <end position="60"/>
    </location>
</feature>
<gene>
    <name evidence="5" type="ORF">NIES267_75590</name>
</gene>
<feature type="compositionally biased region" description="Polar residues" evidence="2">
    <location>
        <begin position="42"/>
        <end position="51"/>
    </location>
</feature>
<sequence length="1166" mass="133207">MKAPQGFGKPENKKPLTAGQRITKILRKIRFEDSEPILSEVSKLSETANEQQADKESNLPEENTIENSVIFPHLAHHHSEELQKSAIASEIIRLNFKSLTGNAPGSYLLYSDELKRTNTGRVSLRTIERYSHCSNGGWYCGGVDVLTGDISEWGTFKPDNPYFDISKSKYVKYEHPLKVPTEIFALRIPVDIWEVIARRYDVALPDNYRDVTTQPEIFWKWVIDNPKIPLIITEGAKKAAAILSCSYVAIALPGITMGIRRPKNDDGEVVGMPYLIPQLQIFASPQRRIYFCFDQDSKRSTRRDVNNAIGKTAKLFKKFGCQPAVISWDRKIGKGIDDALYNSSLLGINPEEQFSNFYRSALGFDDWESKQLKELTYPVNQKLNRRYLLNQDDPNDTLPPTEAQLIGVRSPKGTGKTHWMAWFTSPLLSSGEKRILLLTHRIQLSTQTADRLGIPYVTEVKDCEAKNLQGMGLCIDSLHPNSQARFKPEYWGNTVVIIDEVMQVIWHLLSSTTCVKERVAIIKTLKELLQNVIRSGGKIIIADADLNDIAIDFIKGLIGWEIKTHIIENEYKFNQPWKVHNFKDKDARRLVTLLKEKLNKGEKHLLCVSGQKAKSRWGSIALEAFFKKHIPDLKILRIDSETVANPKHPAYGCVNKINEVILDYDLVIATPTIETGVSIEEKHFDGVWGIFQGVSTTDSVRQFLSRYRVPVPRYIWVKSTGIGFIGNKSTNHKALIASQRKLDKANRNRLIDCGFEETLDGNFEPIALTTWAKLAAIINQGKWNYSEQVLHELEAEGHIIIDIDNSDEFIDSDDNEKIELPSENQAEKTKVEIDNNRDEQYQKHRENVAQAESLNDTAYEKLQKQQSRNDDELLQLKKGKLERSYGVEVTPLLVQKDDDGWYPQIRLHYYFDVGRKFLKARDVSIINSALSNGNGEYFAPDINKSLLGKKIDALDFLGINRLYNDTNFDKNHPVIRDIYDKCRNNIYSLKLALGVDFSKVDNPIECTQRLLNLIGHKMPFIRKEGGRGKQIRIYGQPSADFEYITSDKRKSKKILLDANGLPIVKLDGRENVFDGWLKRDFLEEEKRNGEIAEREYWSNPNTVATAFQEISSKDKFHRLLNNRFNASSKSLEIIEKALELLPSESELQIKLSTWLWQWDKLESAVA</sequence>
<feature type="domain" description="DUF3854" evidence="4">
    <location>
        <begin position="218"/>
        <end position="343"/>
    </location>
</feature>
<organism evidence="5 6">
    <name type="scientific">Calothrix parasitica NIES-267</name>
    <dbReference type="NCBI Taxonomy" id="1973488"/>
    <lineage>
        <taxon>Bacteria</taxon>
        <taxon>Bacillati</taxon>
        <taxon>Cyanobacteriota</taxon>
        <taxon>Cyanophyceae</taxon>
        <taxon>Nostocales</taxon>
        <taxon>Calotrichaceae</taxon>
        <taxon>Calothrix</taxon>
    </lineage>
</organism>
<proteinExistence type="predicted"/>
<dbReference type="NCBIfam" id="NF042913">
    <property type="entry name" value="CyRepA1"/>
    <property type="match status" value="1"/>
</dbReference>
<geneLocation type="plasmid" evidence="6">
    <name>Plasmid5 dna</name>
</geneLocation>
<dbReference type="InterPro" id="IPR049996">
    <property type="entry name" value="Slr7037-like"/>
</dbReference>
<dbReference type="Proteomes" id="UP000218418">
    <property type="component" value="Plasmid plasmid5"/>
</dbReference>
<evidence type="ECO:0000313" key="6">
    <source>
        <dbReference type="Proteomes" id="UP000218418"/>
    </source>
</evidence>
<dbReference type="SUPFAM" id="SSF52540">
    <property type="entry name" value="P-loop containing nucleoside triphosphate hydrolases"/>
    <property type="match status" value="1"/>
</dbReference>
<keyword evidence="5" id="KW-0614">Plasmid</keyword>
<keyword evidence="1" id="KW-0175">Coiled coil</keyword>
<evidence type="ECO:0000259" key="3">
    <source>
        <dbReference type="Pfam" id="PF02399"/>
    </source>
</evidence>
<dbReference type="OrthoDB" id="473036at2"/>
<dbReference type="PANTHER" id="PTHR34985">
    <property type="entry name" value="SLR0554 PROTEIN"/>
    <property type="match status" value="1"/>
</dbReference>
<feature type="coiled-coil region" evidence="1">
    <location>
        <begin position="841"/>
        <end position="868"/>
    </location>
</feature>
<dbReference type="InterPro" id="IPR024385">
    <property type="entry name" value="DUF3854"/>
</dbReference>
<reference evidence="5 6" key="1">
    <citation type="submission" date="2017-06" db="EMBL/GenBank/DDBJ databases">
        <title>Genome sequencing of cyanobaciteial culture collection at National Institute for Environmental Studies (NIES).</title>
        <authorList>
            <person name="Hirose Y."/>
            <person name="Shimura Y."/>
            <person name="Fujisawa T."/>
            <person name="Nakamura Y."/>
            <person name="Kawachi M."/>
        </authorList>
    </citation>
    <scope>NUCLEOTIDE SEQUENCE [LARGE SCALE GENOMIC DNA]</scope>
    <source>
        <strain evidence="5 6">NIES-267</strain>
        <plasmid evidence="6">Plasmid5 dna</plasmid>
    </source>
</reference>
<dbReference type="GO" id="GO:0005524">
    <property type="term" value="F:ATP binding"/>
    <property type="evidence" value="ECO:0007669"/>
    <property type="project" value="InterPro"/>
</dbReference>
<dbReference type="InterPro" id="IPR027417">
    <property type="entry name" value="P-loop_NTPase"/>
</dbReference>
<evidence type="ECO:0000259" key="4">
    <source>
        <dbReference type="Pfam" id="PF12965"/>
    </source>
</evidence>
<dbReference type="PANTHER" id="PTHR34985:SF1">
    <property type="entry name" value="SLR0554 PROTEIN"/>
    <property type="match status" value="1"/>
</dbReference>
<protein>
    <recommendedName>
        <fullName evidence="7">DUF3854 domain-containing protein</fullName>
    </recommendedName>
</protein>
<dbReference type="GO" id="GO:0006260">
    <property type="term" value="P:DNA replication"/>
    <property type="evidence" value="ECO:0007669"/>
    <property type="project" value="InterPro"/>
</dbReference>
<name>A0A1Z4M3G6_9CYAN</name>
<feature type="domain" description="Replication origin-binding protein" evidence="3">
    <location>
        <begin position="407"/>
        <end position="572"/>
    </location>
</feature>
<keyword evidence="6" id="KW-1185">Reference proteome</keyword>
<accession>A0A1Z4M3G6</accession>
<dbReference type="AlphaFoldDB" id="A0A1Z4M3G6"/>
<dbReference type="Pfam" id="PF02399">
    <property type="entry name" value="Herpes_ori_bp"/>
    <property type="match status" value="1"/>
</dbReference>
<dbReference type="GO" id="GO:0003688">
    <property type="term" value="F:DNA replication origin binding"/>
    <property type="evidence" value="ECO:0007669"/>
    <property type="project" value="InterPro"/>
</dbReference>
<dbReference type="InterPro" id="IPR003450">
    <property type="entry name" value="Replication_origin-bd"/>
</dbReference>
<dbReference type="Pfam" id="PF12965">
    <property type="entry name" value="DUF3854"/>
    <property type="match status" value="1"/>
</dbReference>
<evidence type="ECO:0000313" key="5">
    <source>
        <dbReference type="EMBL" id="BAY88017.1"/>
    </source>
</evidence>
<evidence type="ECO:0008006" key="7">
    <source>
        <dbReference type="Google" id="ProtNLM"/>
    </source>
</evidence>
<evidence type="ECO:0000256" key="1">
    <source>
        <dbReference type="SAM" id="Coils"/>
    </source>
</evidence>